<dbReference type="PANTHER" id="PTHR32294:SF0">
    <property type="entry name" value="DNA POLYMERASE III SUBUNIT ALPHA"/>
    <property type="match status" value="1"/>
</dbReference>
<sequence>MLELNSQNFNHLKIHTQYSICEGAIKIDNLKDFCKEKKISCLGLSDTSNLCGALEFAENISKVGTQPIIGTQIYFKFEDTTGLLPLIALNENGYKRIIELSSRSYLENDALSDPHLDIKELLIDTEGVSLLSGTIQGLFGKLFEKGRFDEISKLYKSLSSKFNDNFYLEIQRHGDQNEIAFEKFNLEQSLKIKIPIIATNEVYYLTPDMHEAHDALTCIGSKSYVNEKNRIKYSNQHYLKSHEEMLKLFSDLPEALENNFNLPFKCNFRPQFSKPVLPNISSEKGGSADEILKKDSLDGLREKFLNVFKIEENNLEADDKFLKYKDRLDHELKIIIEMKYPSYFLIVSDYIKWAKSNDIPVGPGRGSGAGSLVAWCLSITDVDPIKFNLIFERFLNPDRVSMPDFDIDFCEEKRDLVFKYLTTKYKDSVAHIITFGKLKARMVIRDVGRVLGLPYGFVDSISKMIPFDPSRPQSLIECINSEPRLQKLVNEDPRVKKLTDLSLKLEGLNRNVATHAAGVVIADRKLTEVVPLYKDTSADLLLPSTQFDMYSAENAGLIKFDFLGLKTLTVINRTQKLINKKVKDFKIEDIDFDDQKVFELLSSGNTVGLFQVESAGMREALLQMKPNHIEDIIALVALYRPGPMSNIPVYNDCKHGRQTPDYLHPLLEDILKPTYGVIIYQEQVMQIAQKLSGFTAGEADILRRAMGKKKRAELERQKQGFIAGALKNGISKDVAASIFLKIEPFAEYGFNKSHAAAYAIISYQTAFLKTYYPKEFFAASMTMDISNQNKLGEFHEELKRINIKVIRPDINKCFADFQFDENNFYYALGGIKSVGYEAISNVIKERKENGEFKSINDFLNRVNPKDINKLQLEGLVKAGAFDNIDNNRQALFNSIPNFILKTKNIYENKATNQIDLFGSDEEQDNEIVLNIEDWKFEDRLSREFEAIGFFISDHPLNQFKEIFDDYKIVDYAKFNLDDTIKDANIAATLLKITERKTAKGNSYGVIKFTDLTSVFELFIFSDVLETNREVLVEGSSLIITLIKTISNDENKSKRINVQKIASLKDLFNKPVNEIVFNIKSIKDIDKISDLMDEEGTTEVTININDKNNDISFKLKNKRLIDRKAINILRNNDISTIIH</sequence>
<dbReference type="CDD" id="cd04485">
    <property type="entry name" value="DnaE_OBF"/>
    <property type="match status" value="1"/>
</dbReference>
<dbReference type="AlphaFoldDB" id="A0A6H1Q249"/>
<evidence type="ECO:0000313" key="15">
    <source>
        <dbReference type="Proteomes" id="UP000501094"/>
    </source>
</evidence>
<evidence type="ECO:0000256" key="5">
    <source>
        <dbReference type="ARBA" id="ARBA00022490"/>
    </source>
</evidence>
<evidence type="ECO:0000256" key="8">
    <source>
        <dbReference type="ARBA" id="ARBA00022705"/>
    </source>
</evidence>
<evidence type="ECO:0000256" key="1">
    <source>
        <dbReference type="ARBA" id="ARBA00004496"/>
    </source>
</evidence>
<dbReference type="EMBL" id="CP038852">
    <property type="protein sequence ID" value="QIZ20453.1"/>
    <property type="molecule type" value="Genomic_DNA"/>
</dbReference>
<evidence type="ECO:0000313" key="14">
    <source>
        <dbReference type="EMBL" id="QIZ20453.1"/>
    </source>
</evidence>
<evidence type="ECO:0000256" key="9">
    <source>
        <dbReference type="ARBA" id="ARBA00022932"/>
    </source>
</evidence>
<comment type="catalytic activity">
    <reaction evidence="12">
        <text>DNA(n) + a 2'-deoxyribonucleoside 5'-triphosphate = DNA(n+1) + diphosphate</text>
        <dbReference type="Rhea" id="RHEA:22508"/>
        <dbReference type="Rhea" id="RHEA-COMP:17339"/>
        <dbReference type="Rhea" id="RHEA-COMP:17340"/>
        <dbReference type="ChEBI" id="CHEBI:33019"/>
        <dbReference type="ChEBI" id="CHEBI:61560"/>
        <dbReference type="ChEBI" id="CHEBI:173112"/>
        <dbReference type="EC" id="2.7.7.7"/>
    </reaction>
</comment>
<dbReference type="InterPro" id="IPR011708">
    <property type="entry name" value="DNA_pol3_alpha_NTPase_dom"/>
</dbReference>
<keyword evidence="15" id="KW-1185">Reference proteome</keyword>
<dbReference type="SMART" id="SM00481">
    <property type="entry name" value="POLIIIAc"/>
    <property type="match status" value="1"/>
</dbReference>
<protein>
    <recommendedName>
        <fullName evidence="4">DNA polymerase III subunit alpha</fullName>
        <ecNumber evidence="3">2.7.7.7</ecNumber>
    </recommendedName>
</protein>
<dbReference type="InterPro" id="IPR041931">
    <property type="entry name" value="DNA_pol3_alpha_thumb_dom"/>
</dbReference>
<dbReference type="InterPro" id="IPR016195">
    <property type="entry name" value="Pol/histidinol_Pase-like"/>
</dbReference>
<evidence type="ECO:0000256" key="3">
    <source>
        <dbReference type="ARBA" id="ARBA00012417"/>
    </source>
</evidence>
<proteinExistence type="inferred from homology"/>
<dbReference type="NCBIfam" id="TIGR00594">
    <property type="entry name" value="polc"/>
    <property type="match status" value="1"/>
</dbReference>
<evidence type="ECO:0000256" key="11">
    <source>
        <dbReference type="ARBA" id="ARBA00026073"/>
    </source>
</evidence>
<evidence type="ECO:0000256" key="12">
    <source>
        <dbReference type="ARBA" id="ARBA00049244"/>
    </source>
</evidence>
<dbReference type="InterPro" id="IPR003141">
    <property type="entry name" value="Pol/His_phosphatase_N"/>
</dbReference>
<comment type="function">
    <text evidence="10">DNA polymerase III is a complex, multichain enzyme responsible for most of the replicative synthesis in bacteria. This DNA polymerase also exhibits 3' to 5' exonuclease activity. The alpha chain is the DNA polymerase.</text>
</comment>
<organism evidence="14 15">
    <name type="scientific">Candidatus Pelagibacter giovannonii</name>
    <dbReference type="NCBI Taxonomy" id="2563896"/>
    <lineage>
        <taxon>Bacteria</taxon>
        <taxon>Pseudomonadati</taxon>
        <taxon>Pseudomonadota</taxon>
        <taxon>Alphaproteobacteria</taxon>
        <taxon>Candidatus Pelagibacterales</taxon>
        <taxon>Candidatus Pelagibacteraceae</taxon>
        <taxon>Candidatus Pelagibacter</taxon>
    </lineage>
</organism>
<evidence type="ECO:0000256" key="2">
    <source>
        <dbReference type="ARBA" id="ARBA00009496"/>
    </source>
</evidence>
<comment type="subunit">
    <text evidence="11">DNA polymerase III contains a core (composed of alpha, epsilon and theta chains) that associates with a tau subunit. This core dimerizes to form the POLIII' complex. PolIII' associates with the gamma complex (composed of gamma, delta, delta', psi and chi chains) and with the beta chain to form the complete DNA polymerase III complex.</text>
</comment>
<keyword evidence="9" id="KW-0239">DNA-directed DNA polymerase</keyword>
<dbReference type="KEGG" id="peg:E5R92_01460"/>
<dbReference type="Pfam" id="PF14579">
    <property type="entry name" value="HHH_6"/>
    <property type="match status" value="1"/>
</dbReference>
<dbReference type="EC" id="2.7.7.7" evidence="3"/>
<dbReference type="Pfam" id="PF07733">
    <property type="entry name" value="DNA_pol3_alpha"/>
    <property type="match status" value="1"/>
</dbReference>
<dbReference type="InterPro" id="IPR040982">
    <property type="entry name" value="DNA_pol3_finger"/>
</dbReference>
<dbReference type="SUPFAM" id="SSF89550">
    <property type="entry name" value="PHP domain-like"/>
    <property type="match status" value="1"/>
</dbReference>
<dbReference type="Proteomes" id="UP000501094">
    <property type="component" value="Chromosome"/>
</dbReference>
<dbReference type="NCBIfam" id="NF004226">
    <property type="entry name" value="PRK05673.1"/>
    <property type="match status" value="1"/>
</dbReference>
<dbReference type="Gene3D" id="1.10.150.870">
    <property type="match status" value="1"/>
</dbReference>
<keyword evidence="6 14" id="KW-0808">Transferase</keyword>
<reference evidence="14 15" key="1">
    <citation type="journal article" date="2020" name="Nat. Microbiol.">
        <title>Lysogenic host-virus interactions in SAR11 marine bacteria.</title>
        <authorList>
            <person name="Morris R.M."/>
            <person name="Cain K.R."/>
            <person name="Hvorecny K.L."/>
            <person name="Kollman J.M."/>
        </authorList>
    </citation>
    <scope>NUCLEOTIDE SEQUENCE [LARGE SCALE GENOMIC DNA]</scope>
    <source>
        <strain evidence="14 15">NP1</strain>
    </source>
</reference>
<dbReference type="Gene3D" id="1.10.10.1600">
    <property type="entry name" value="Bacterial DNA polymerase III alpha subunit, thumb domain"/>
    <property type="match status" value="1"/>
</dbReference>
<evidence type="ECO:0000256" key="7">
    <source>
        <dbReference type="ARBA" id="ARBA00022695"/>
    </source>
</evidence>
<dbReference type="GO" id="GO:0006260">
    <property type="term" value="P:DNA replication"/>
    <property type="evidence" value="ECO:0007669"/>
    <property type="project" value="UniProtKB-KW"/>
</dbReference>
<dbReference type="CDD" id="cd07433">
    <property type="entry name" value="PHP_PolIIIA_DnaE1"/>
    <property type="match status" value="1"/>
</dbReference>
<dbReference type="InterPro" id="IPR029460">
    <property type="entry name" value="DNAPol_HHH"/>
</dbReference>
<keyword evidence="8" id="KW-0235">DNA replication</keyword>
<comment type="similarity">
    <text evidence="2">Belongs to the DNA polymerase type-C family. DnaE subfamily.</text>
</comment>
<dbReference type="PANTHER" id="PTHR32294">
    <property type="entry name" value="DNA POLYMERASE III SUBUNIT ALPHA"/>
    <property type="match status" value="1"/>
</dbReference>
<dbReference type="Pfam" id="PF17657">
    <property type="entry name" value="DNA_pol3_finger"/>
    <property type="match status" value="1"/>
</dbReference>
<evidence type="ECO:0000259" key="13">
    <source>
        <dbReference type="SMART" id="SM00481"/>
    </source>
</evidence>
<comment type="subcellular location">
    <subcellularLocation>
        <location evidence="1">Cytoplasm</location>
    </subcellularLocation>
</comment>
<evidence type="ECO:0000256" key="10">
    <source>
        <dbReference type="ARBA" id="ARBA00025611"/>
    </source>
</evidence>
<feature type="domain" description="Polymerase/histidinol phosphatase N-terminal" evidence="13">
    <location>
        <begin position="10"/>
        <end position="77"/>
    </location>
</feature>
<evidence type="ECO:0000256" key="6">
    <source>
        <dbReference type="ARBA" id="ARBA00022679"/>
    </source>
</evidence>
<evidence type="ECO:0000256" key="4">
    <source>
        <dbReference type="ARBA" id="ARBA00019114"/>
    </source>
</evidence>
<dbReference type="Pfam" id="PF02811">
    <property type="entry name" value="PHP"/>
    <property type="match status" value="1"/>
</dbReference>
<accession>A0A6H1Q249</accession>
<dbReference type="GO" id="GO:0005737">
    <property type="term" value="C:cytoplasm"/>
    <property type="evidence" value="ECO:0007669"/>
    <property type="project" value="UniProtKB-SubCell"/>
</dbReference>
<dbReference type="InterPro" id="IPR004805">
    <property type="entry name" value="DnaE2/DnaE/PolC"/>
</dbReference>
<dbReference type="InterPro" id="IPR049821">
    <property type="entry name" value="PolIIIA_DnaE1_PHP"/>
</dbReference>
<dbReference type="GO" id="GO:0003887">
    <property type="term" value="F:DNA-directed DNA polymerase activity"/>
    <property type="evidence" value="ECO:0007669"/>
    <property type="project" value="UniProtKB-KW"/>
</dbReference>
<dbReference type="Gene3D" id="3.20.20.140">
    <property type="entry name" value="Metal-dependent hydrolases"/>
    <property type="match status" value="1"/>
</dbReference>
<dbReference type="InterPro" id="IPR004013">
    <property type="entry name" value="PHP_dom"/>
</dbReference>
<keyword evidence="7 14" id="KW-0548">Nucleotidyltransferase</keyword>
<gene>
    <name evidence="14" type="primary">dnaE</name>
    <name evidence="14" type="ORF">E5R92_01460</name>
</gene>
<name>A0A6H1Q249_9PROT</name>
<dbReference type="GO" id="GO:0008408">
    <property type="term" value="F:3'-5' exonuclease activity"/>
    <property type="evidence" value="ECO:0007669"/>
    <property type="project" value="InterPro"/>
</dbReference>
<keyword evidence="5" id="KW-0963">Cytoplasm</keyword>
<dbReference type="RefSeq" id="WP_168606343.1">
    <property type="nucleotide sequence ID" value="NZ_CP038852.1"/>
</dbReference>